<dbReference type="InterPro" id="IPR032341">
    <property type="entry name" value="MITD1_C"/>
</dbReference>
<dbReference type="Gene3D" id="1.20.58.80">
    <property type="entry name" value="Phosphotransferase system, lactose/cellobiose-type IIA subunit"/>
    <property type="match status" value="1"/>
</dbReference>
<proteinExistence type="predicted"/>
<dbReference type="AlphaFoldDB" id="A0A2D4N9N7"/>
<reference evidence="2" key="1">
    <citation type="submission" date="2017-07" db="EMBL/GenBank/DDBJ databases">
        <authorList>
            <person name="Mikheyev A."/>
            <person name="Grau M."/>
        </authorList>
    </citation>
    <scope>NUCLEOTIDE SEQUENCE</scope>
    <source>
        <tissue evidence="2">Venom_gland</tissue>
    </source>
</reference>
<dbReference type="SUPFAM" id="SSF116846">
    <property type="entry name" value="MIT domain"/>
    <property type="match status" value="1"/>
</dbReference>
<dbReference type="PANTHER" id="PTHR21222">
    <property type="entry name" value="MIT DOMAIN-CONTAINING PROTEIN 1"/>
    <property type="match status" value="1"/>
</dbReference>
<dbReference type="SMART" id="SM00745">
    <property type="entry name" value="MIT"/>
    <property type="match status" value="1"/>
</dbReference>
<dbReference type="PANTHER" id="PTHR21222:SF1">
    <property type="entry name" value="MIT DOMAIN-CONTAINING PROTEIN 1"/>
    <property type="match status" value="1"/>
</dbReference>
<sequence length="122" mass="14232">MEDSAATVLKRAVELDSASRFQESLICYQEGIDLLLSVLKATKDAKKKAYYRGKISSYMNRAEDIKKCVVKEKEDGKCHKQIKIEENSKGFSYEKLFQEYLNETVTEVWVEDPYIRQTHQVR</sequence>
<dbReference type="Gene3D" id="3.30.870.30">
    <property type="entry name" value="MITD, C-terminal phospholipase D-like domain"/>
    <property type="match status" value="1"/>
</dbReference>
<reference evidence="2" key="2">
    <citation type="submission" date="2017-11" db="EMBL/GenBank/DDBJ databases">
        <title>Coralsnake Venomics: Analyses of Venom Gland Transcriptomes and Proteomes of Six Brazilian Taxa.</title>
        <authorList>
            <person name="Aird S.D."/>
            <person name="Jorge da Silva N."/>
            <person name="Qiu L."/>
            <person name="Villar-Briones A."/>
            <person name="Aparecida-Saddi V."/>
            <person name="Campos-Telles M.P."/>
            <person name="Grau M."/>
            <person name="Mikheyev A.S."/>
        </authorList>
    </citation>
    <scope>NUCLEOTIDE SEQUENCE</scope>
    <source>
        <tissue evidence="2">Venom_gland</tissue>
    </source>
</reference>
<dbReference type="Pfam" id="PF16565">
    <property type="entry name" value="MIT_C"/>
    <property type="match status" value="1"/>
</dbReference>
<name>A0A2D4N9N7_9SAUR</name>
<evidence type="ECO:0000313" key="2">
    <source>
        <dbReference type="EMBL" id="LAB41706.1"/>
    </source>
</evidence>
<evidence type="ECO:0000259" key="1">
    <source>
        <dbReference type="SMART" id="SM00745"/>
    </source>
</evidence>
<protein>
    <recommendedName>
        <fullName evidence="1">MIT domain-containing protein</fullName>
    </recommendedName>
</protein>
<feature type="domain" description="MIT" evidence="1">
    <location>
        <begin position="2"/>
        <end position="76"/>
    </location>
</feature>
<accession>A0A2D4N9N7</accession>
<dbReference type="InterPro" id="IPR007330">
    <property type="entry name" value="MIT_dom"/>
</dbReference>
<dbReference type="InterPro" id="IPR038113">
    <property type="entry name" value="MITD1_C_sf"/>
</dbReference>
<dbReference type="EMBL" id="IACM01152298">
    <property type="protein sequence ID" value="LAB41706.1"/>
    <property type="molecule type" value="Transcribed_RNA"/>
</dbReference>
<dbReference type="InterPro" id="IPR052817">
    <property type="entry name" value="MIT_domain_contain_protein1"/>
</dbReference>
<organism evidence="2">
    <name type="scientific">Micrurus spixii</name>
    <name type="common">Amazon coral snake</name>
    <dbReference type="NCBI Taxonomy" id="129469"/>
    <lineage>
        <taxon>Eukaryota</taxon>
        <taxon>Metazoa</taxon>
        <taxon>Chordata</taxon>
        <taxon>Craniata</taxon>
        <taxon>Vertebrata</taxon>
        <taxon>Euteleostomi</taxon>
        <taxon>Lepidosauria</taxon>
        <taxon>Squamata</taxon>
        <taxon>Bifurcata</taxon>
        <taxon>Unidentata</taxon>
        <taxon>Episquamata</taxon>
        <taxon>Toxicofera</taxon>
        <taxon>Serpentes</taxon>
        <taxon>Colubroidea</taxon>
        <taxon>Elapidae</taxon>
        <taxon>Elapinae</taxon>
        <taxon>Micrurus</taxon>
    </lineage>
</organism>
<dbReference type="Pfam" id="PF04212">
    <property type="entry name" value="MIT"/>
    <property type="match status" value="1"/>
</dbReference>
<dbReference type="InterPro" id="IPR036181">
    <property type="entry name" value="MIT_dom_sf"/>
</dbReference>